<dbReference type="OMA" id="NFDIPDE"/>
<protein>
    <submittedName>
        <fullName evidence="5">Putative transcriptional regulatory protein ASA_2843</fullName>
    </submittedName>
</protein>
<keyword evidence="6" id="KW-1185">Reference proteome</keyword>
<dbReference type="Proteomes" id="UP000054383">
    <property type="component" value="Unassembled WGS sequence"/>
</dbReference>
<dbReference type="PANTHER" id="PTHR12532:SF0">
    <property type="entry name" value="TRANSLATIONAL ACTIVATOR OF CYTOCHROME C OXIDASE 1"/>
    <property type="match status" value="1"/>
</dbReference>
<dbReference type="Gene3D" id="3.30.70.980">
    <property type="match status" value="2"/>
</dbReference>
<dbReference type="InterPro" id="IPR017856">
    <property type="entry name" value="Integrase-like_N"/>
</dbReference>
<dbReference type="PANTHER" id="PTHR12532">
    <property type="entry name" value="TRANSLATIONAL ACTIVATOR OF CYTOCHROME C OXIDASE 1"/>
    <property type="match status" value="1"/>
</dbReference>
<dbReference type="HAMAP" id="MF_00693">
    <property type="entry name" value="Transcrip_reg_TACO1"/>
    <property type="match status" value="1"/>
</dbReference>
<evidence type="ECO:0000313" key="6">
    <source>
        <dbReference type="Proteomes" id="UP000054383"/>
    </source>
</evidence>
<dbReference type="SUPFAM" id="SSF75625">
    <property type="entry name" value="YebC-like"/>
    <property type="match status" value="1"/>
</dbReference>
<dbReference type="FunFam" id="1.10.10.200:FF:000002">
    <property type="entry name" value="Probable transcriptional regulatory protein CLM62_37755"/>
    <property type="match status" value="1"/>
</dbReference>
<dbReference type="Pfam" id="PF20772">
    <property type="entry name" value="TACO1_YebC_N"/>
    <property type="match status" value="1"/>
</dbReference>
<proteinExistence type="inferred from homology"/>
<dbReference type="InterPro" id="IPR002876">
    <property type="entry name" value="Transcrip_reg_TACO1-like"/>
</dbReference>
<dbReference type="InterPro" id="IPR049083">
    <property type="entry name" value="TACO1_YebC_N"/>
</dbReference>
<dbReference type="GO" id="GO:0005739">
    <property type="term" value="C:mitochondrion"/>
    <property type="evidence" value="ECO:0007669"/>
    <property type="project" value="UniProtKB-SubCell"/>
</dbReference>
<sequence>MAASLASRLAFRQRVPSQWVCDRCCTFSTSALVSSGHSRWSTIRHDKAKNDKAKSKERGLLSQEIITASQLWGPDPKDNPRLQLAIAKAKQAQTPKSVIETAIARGQGVSASGQALETITIEAMLPGTVAAVIECMSENKARVLQDVRSAIKEHGGTVTPTTYLFEKKGRIIFEKKEDINADDYLDQAIEAGATDLDTDTEGRLVVYTEPPETKSVGEVLSKATGLVIEQSQIIWDPNRDTMVKVENEEHLNDLEDAVSALREESSVHDIYINTEL</sequence>
<evidence type="ECO:0000259" key="4">
    <source>
        <dbReference type="Pfam" id="PF20772"/>
    </source>
</evidence>
<evidence type="ECO:0000313" key="5">
    <source>
        <dbReference type="EMBL" id="CRG86253.1"/>
    </source>
</evidence>
<name>A0A0U1LS79_TALIS</name>
<dbReference type="STRING" id="28573.A0A0U1LS79"/>
<dbReference type="InterPro" id="IPR048300">
    <property type="entry name" value="TACO1_YebC-like_2nd/3rd_dom"/>
</dbReference>
<dbReference type="Gene3D" id="1.10.10.200">
    <property type="match status" value="1"/>
</dbReference>
<gene>
    <name evidence="5" type="ORF">PISL3812_03256</name>
</gene>
<dbReference type="FunFam" id="3.30.70.980:FF:000023">
    <property type="entry name" value="DUF28 domain protein"/>
    <property type="match status" value="1"/>
</dbReference>
<dbReference type="AlphaFoldDB" id="A0A0U1LS79"/>
<dbReference type="InterPro" id="IPR026564">
    <property type="entry name" value="Transcrip_reg_TACO1-like_dom3"/>
</dbReference>
<dbReference type="InterPro" id="IPR029072">
    <property type="entry name" value="YebC-like"/>
</dbReference>
<dbReference type="Pfam" id="PF01709">
    <property type="entry name" value="Transcrip_reg"/>
    <property type="match status" value="1"/>
</dbReference>
<feature type="domain" description="TACO1/YebC-like N-terminal" evidence="4">
    <location>
        <begin position="38"/>
        <end position="108"/>
    </location>
</feature>
<evidence type="ECO:0000256" key="1">
    <source>
        <dbReference type="ARBA" id="ARBA00004173"/>
    </source>
</evidence>
<comment type="subcellular location">
    <subcellularLocation>
        <location evidence="1">Mitochondrion</location>
    </subcellularLocation>
</comment>
<comment type="similarity">
    <text evidence="2">Belongs to the TACO1 family.</text>
</comment>
<feature type="domain" description="TACO1/YebC-like second and third" evidence="3">
    <location>
        <begin position="117"/>
        <end position="273"/>
    </location>
</feature>
<evidence type="ECO:0000256" key="2">
    <source>
        <dbReference type="ARBA" id="ARBA00008724"/>
    </source>
</evidence>
<accession>A0A0U1LS79</accession>
<dbReference type="EMBL" id="CVMT01000002">
    <property type="protein sequence ID" value="CRG86253.1"/>
    <property type="molecule type" value="Genomic_DNA"/>
</dbReference>
<organism evidence="5 6">
    <name type="scientific">Talaromyces islandicus</name>
    <name type="common">Penicillium islandicum</name>
    <dbReference type="NCBI Taxonomy" id="28573"/>
    <lineage>
        <taxon>Eukaryota</taxon>
        <taxon>Fungi</taxon>
        <taxon>Dikarya</taxon>
        <taxon>Ascomycota</taxon>
        <taxon>Pezizomycotina</taxon>
        <taxon>Eurotiomycetes</taxon>
        <taxon>Eurotiomycetidae</taxon>
        <taxon>Eurotiales</taxon>
        <taxon>Trichocomaceae</taxon>
        <taxon>Talaromyces</taxon>
        <taxon>Talaromyces sect. Islandici</taxon>
    </lineage>
</organism>
<reference evidence="5 6" key="1">
    <citation type="submission" date="2015-04" db="EMBL/GenBank/DDBJ databases">
        <authorList>
            <person name="Syromyatnikov M.Y."/>
            <person name="Popov V.N."/>
        </authorList>
    </citation>
    <scope>NUCLEOTIDE SEQUENCE [LARGE SCALE GENOMIC DNA]</scope>
    <source>
        <strain evidence="5">WF-38-12</strain>
    </source>
</reference>
<dbReference type="OrthoDB" id="2017544at2759"/>
<evidence type="ECO:0000259" key="3">
    <source>
        <dbReference type="Pfam" id="PF01709"/>
    </source>
</evidence>